<evidence type="ECO:0000256" key="1">
    <source>
        <dbReference type="SAM" id="MobiDB-lite"/>
    </source>
</evidence>
<name>A0ABQ7ZRJ2_BRANA</name>
<gene>
    <name evidence="2" type="ORF">HID58_058930</name>
</gene>
<comment type="caution">
    <text evidence="2">The sequence shown here is derived from an EMBL/GenBank/DDBJ whole genome shotgun (WGS) entry which is preliminary data.</text>
</comment>
<dbReference type="EMBL" id="JAGKQM010000014">
    <property type="protein sequence ID" value="KAH0882834.1"/>
    <property type="molecule type" value="Genomic_DNA"/>
</dbReference>
<dbReference type="InterPro" id="IPR004252">
    <property type="entry name" value="Probable_transposase_24"/>
</dbReference>
<sequence length="421" mass="47349">MVFWLHFCHRYLGFASIRSDPNITENPSLFPHISRVNSLSLRLHFSSVVFAGQSLHGFHRKNLQLSSFTASRVKSIGMHPPRRGGFPARATAGRGGPSFVKNTNSCAPPGFPQRSIEELLQAPARRNQPTLHPKKRDGSLWISIDDEVKYDIKRAFSNDFDGAWWNLSESYWDSDHHNLVKALWTKQLRRMISNNISKGETNNKKPNFVSDNNWKLMWRHLNTPQALHVSNTNSKNRKSERDGDGIHQHISGSKSYAKVKYEMMIELGEEPAITDLVRKAHMKSDGTFVDKCAQRIIEEVESIVVSEHPSTDETDSQGSNSEASITPLMRDEAFYKVVKPHKGRLFGLGTAQMENYDHIAPPVVVLTRQAQLEKEVINLTGMVKLMSQQLTALCEARGVTASDATTNPSPSSPPTTNEPRI</sequence>
<reference evidence="2 3" key="1">
    <citation type="submission" date="2021-05" db="EMBL/GenBank/DDBJ databases">
        <title>Genome Assembly of Synthetic Allotetraploid Brassica napus Reveals Homoeologous Exchanges between Subgenomes.</title>
        <authorList>
            <person name="Davis J.T."/>
        </authorList>
    </citation>
    <scope>NUCLEOTIDE SEQUENCE [LARGE SCALE GENOMIC DNA]</scope>
    <source>
        <strain evidence="3">cv. Da-Ae</strain>
        <tissue evidence="2">Seedling</tissue>
    </source>
</reference>
<organism evidence="2 3">
    <name type="scientific">Brassica napus</name>
    <name type="common">Rape</name>
    <dbReference type="NCBI Taxonomy" id="3708"/>
    <lineage>
        <taxon>Eukaryota</taxon>
        <taxon>Viridiplantae</taxon>
        <taxon>Streptophyta</taxon>
        <taxon>Embryophyta</taxon>
        <taxon>Tracheophyta</taxon>
        <taxon>Spermatophyta</taxon>
        <taxon>Magnoliopsida</taxon>
        <taxon>eudicotyledons</taxon>
        <taxon>Gunneridae</taxon>
        <taxon>Pentapetalae</taxon>
        <taxon>rosids</taxon>
        <taxon>malvids</taxon>
        <taxon>Brassicales</taxon>
        <taxon>Brassicaceae</taxon>
        <taxon>Brassiceae</taxon>
        <taxon>Brassica</taxon>
    </lineage>
</organism>
<feature type="region of interest" description="Disordered" evidence="1">
    <location>
        <begin position="228"/>
        <end position="249"/>
    </location>
</feature>
<feature type="region of interest" description="Disordered" evidence="1">
    <location>
        <begin position="400"/>
        <end position="421"/>
    </location>
</feature>
<dbReference type="Pfam" id="PF03004">
    <property type="entry name" value="Transposase_24"/>
    <property type="match status" value="1"/>
</dbReference>
<feature type="region of interest" description="Disordered" evidence="1">
    <location>
        <begin position="305"/>
        <end position="325"/>
    </location>
</feature>
<protein>
    <submittedName>
        <fullName evidence="2">Uncharacterized protein</fullName>
    </submittedName>
</protein>
<dbReference type="Proteomes" id="UP000824890">
    <property type="component" value="Unassembled WGS sequence"/>
</dbReference>
<proteinExistence type="predicted"/>
<keyword evidence="3" id="KW-1185">Reference proteome</keyword>
<evidence type="ECO:0000313" key="3">
    <source>
        <dbReference type="Proteomes" id="UP000824890"/>
    </source>
</evidence>
<accession>A0ABQ7ZRJ2</accession>
<evidence type="ECO:0000313" key="2">
    <source>
        <dbReference type="EMBL" id="KAH0882834.1"/>
    </source>
</evidence>
<feature type="compositionally biased region" description="Basic and acidic residues" evidence="1">
    <location>
        <begin position="237"/>
        <end position="247"/>
    </location>
</feature>